<protein>
    <submittedName>
        <fullName evidence="1">Uncharacterized protein</fullName>
    </submittedName>
</protein>
<evidence type="ECO:0000313" key="1">
    <source>
        <dbReference type="EMBL" id="KAI3953868.1"/>
    </source>
</evidence>
<name>A0AAD4TEK6_9MAGN</name>
<reference evidence="1" key="1">
    <citation type="submission" date="2022-04" db="EMBL/GenBank/DDBJ databases">
        <title>A functionally conserved STORR gene fusion in Papaver species that diverged 16.8 million years ago.</title>
        <authorList>
            <person name="Catania T."/>
        </authorList>
    </citation>
    <scope>NUCLEOTIDE SEQUENCE</scope>
    <source>
        <strain evidence="1">S-188037</strain>
    </source>
</reference>
<comment type="caution">
    <text evidence="1">The sequence shown here is derived from an EMBL/GenBank/DDBJ whole genome shotgun (WGS) entry which is preliminary data.</text>
</comment>
<dbReference type="EMBL" id="JAJJMB010002020">
    <property type="protein sequence ID" value="KAI3953868.1"/>
    <property type="molecule type" value="Genomic_DNA"/>
</dbReference>
<keyword evidence="2" id="KW-1185">Reference proteome</keyword>
<gene>
    <name evidence="1" type="ORF">MKW98_017692</name>
</gene>
<proteinExistence type="predicted"/>
<evidence type="ECO:0000313" key="2">
    <source>
        <dbReference type="Proteomes" id="UP001202328"/>
    </source>
</evidence>
<feature type="non-terminal residue" evidence="1">
    <location>
        <position position="210"/>
    </location>
</feature>
<accession>A0AAD4TEK6</accession>
<organism evidence="1 2">
    <name type="scientific">Papaver atlanticum</name>
    <dbReference type="NCBI Taxonomy" id="357466"/>
    <lineage>
        <taxon>Eukaryota</taxon>
        <taxon>Viridiplantae</taxon>
        <taxon>Streptophyta</taxon>
        <taxon>Embryophyta</taxon>
        <taxon>Tracheophyta</taxon>
        <taxon>Spermatophyta</taxon>
        <taxon>Magnoliopsida</taxon>
        <taxon>Ranunculales</taxon>
        <taxon>Papaveraceae</taxon>
        <taxon>Papaveroideae</taxon>
        <taxon>Papaver</taxon>
    </lineage>
</organism>
<sequence length="210" mass="23849">LLIQPIYQISRDALASSRAHNGFLKLQLRYGSLKTPDCVMILLSSARCFHCSLDVAGKVFDPGRFADLIERDKLVLQSTRDSKSGNEWSLHGQESLARIQGIHETSIEANIAFKLLISLRWESKWLSTGLWSMGIWEMLVVFKSSESISRELLEETRKKVVGVCTQQKETILKCYFIVAQTCVHVKATGDILKEDCSTTLHFEEWSPDNR</sequence>
<dbReference type="AlphaFoldDB" id="A0AAD4TEK6"/>
<dbReference type="Proteomes" id="UP001202328">
    <property type="component" value="Unassembled WGS sequence"/>
</dbReference>